<protein>
    <submittedName>
        <fullName evidence="2">Very-short-patch-repair endonuclease</fullName>
    </submittedName>
</protein>
<dbReference type="Gene3D" id="3.40.960.10">
    <property type="entry name" value="VSR Endonuclease"/>
    <property type="match status" value="1"/>
</dbReference>
<keyword evidence="3" id="KW-1185">Reference proteome</keyword>
<dbReference type="SUPFAM" id="SSF52980">
    <property type="entry name" value="Restriction endonuclease-like"/>
    <property type="match status" value="1"/>
</dbReference>
<keyword evidence="2" id="KW-0255">Endonuclease</keyword>
<gene>
    <name evidence="2" type="ORF">HNR05_002104</name>
</gene>
<dbReference type="RefSeq" id="WP_179578938.1">
    <property type="nucleotide sequence ID" value="NZ_JACCFM010000001.1"/>
</dbReference>
<reference evidence="2 3" key="1">
    <citation type="submission" date="2020-07" db="EMBL/GenBank/DDBJ databases">
        <title>Sequencing the genomes of 1000 actinobacteria strains.</title>
        <authorList>
            <person name="Klenk H.-P."/>
        </authorList>
    </citation>
    <scope>NUCLEOTIDE SEQUENCE [LARGE SCALE GENOMIC DNA]</scope>
    <source>
        <strain evidence="2 3">LI1</strain>
    </source>
</reference>
<dbReference type="EMBL" id="JACCFM010000001">
    <property type="protein sequence ID" value="NYJ20313.1"/>
    <property type="molecule type" value="Genomic_DNA"/>
</dbReference>
<evidence type="ECO:0000313" key="2">
    <source>
        <dbReference type="EMBL" id="NYJ20313.1"/>
    </source>
</evidence>
<proteinExistence type="predicted"/>
<keyword evidence="2" id="KW-0540">Nuclease</keyword>
<name>A0A7Z0EER8_9MICO</name>
<feature type="domain" description="DUF559" evidence="1">
    <location>
        <begin position="194"/>
        <end position="284"/>
    </location>
</feature>
<organism evidence="2 3">
    <name type="scientific">Glaciibacter psychrotolerans</name>
    <dbReference type="NCBI Taxonomy" id="670054"/>
    <lineage>
        <taxon>Bacteria</taxon>
        <taxon>Bacillati</taxon>
        <taxon>Actinomycetota</taxon>
        <taxon>Actinomycetes</taxon>
        <taxon>Micrococcales</taxon>
        <taxon>Microbacteriaceae</taxon>
        <taxon>Glaciibacter</taxon>
    </lineage>
</organism>
<accession>A0A7Z0EER8</accession>
<evidence type="ECO:0000313" key="3">
    <source>
        <dbReference type="Proteomes" id="UP000537260"/>
    </source>
</evidence>
<dbReference type="Pfam" id="PF04480">
    <property type="entry name" value="DUF559"/>
    <property type="match status" value="1"/>
</dbReference>
<dbReference type="InterPro" id="IPR007569">
    <property type="entry name" value="DUF559"/>
</dbReference>
<dbReference type="InterPro" id="IPR011335">
    <property type="entry name" value="Restrct_endonuc-II-like"/>
</dbReference>
<dbReference type="AlphaFoldDB" id="A0A7Z0EER8"/>
<keyword evidence="2" id="KW-0378">Hydrolase</keyword>
<comment type="caution">
    <text evidence="2">The sequence shown here is derived from an EMBL/GenBank/DDBJ whole genome shotgun (WGS) entry which is preliminary data.</text>
</comment>
<dbReference type="Proteomes" id="UP000537260">
    <property type="component" value="Unassembled WGS sequence"/>
</dbReference>
<dbReference type="GO" id="GO:0004519">
    <property type="term" value="F:endonuclease activity"/>
    <property type="evidence" value="ECO:0007669"/>
    <property type="project" value="UniProtKB-KW"/>
</dbReference>
<evidence type="ECO:0000259" key="1">
    <source>
        <dbReference type="Pfam" id="PF04480"/>
    </source>
</evidence>
<sequence>MHTSPHHGSDLQRIYRRSELLANGLTAGAITHAVRARTLIRVRRDHYALPDTDRHTLEAVRVGGRLGCVSAAVELGIFAFDAATTHVHLERDASRLRSPRSRRHRLADLPREDVQLHWWPLIDPMEGNEFCIGARDTLAQIIRCQRRNFALAALDTALHGNVIAHSDLPVIFAHVPAKYRALWSLIDARADAGQESVLRQLIRDAGFNCEIQVQIGGVGRVDVVVEKCVVVEADSRGFHKTWEQHVRDRTRDRLLAERGYVSLRVLYQDIMFDPDGVIRAISELITLCRDGSSRS</sequence>